<evidence type="ECO:0000313" key="2">
    <source>
        <dbReference type="Proteomes" id="UP001363035"/>
    </source>
</evidence>
<dbReference type="PROSITE" id="PS51257">
    <property type="entry name" value="PROKAR_LIPOPROTEIN"/>
    <property type="match status" value="1"/>
</dbReference>
<dbReference type="Pfam" id="PF14064">
    <property type="entry name" value="HmuY"/>
    <property type="match status" value="1"/>
</dbReference>
<evidence type="ECO:0000313" key="1">
    <source>
        <dbReference type="EMBL" id="MEI5985175.1"/>
    </source>
</evidence>
<gene>
    <name evidence="1" type="ORF">VJ786_09695</name>
</gene>
<comment type="caution">
    <text evidence="1">The sequence shown here is derived from an EMBL/GenBank/DDBJ whole genome shotgun (WGS) entry which is preliminary data.</text>
</comment>
<proteinExistence type="predicted"/>
<dbReference type="EMBL" id="JAYLLN010000021">
    <property type="protein sequence ID" value="MEI5985175.1"/>
    <property type="molecule type" value="Genomic_DNA"/>
</dbReference>
<dbReference type="InterPro" id="IPR025921">
    <property type="entry name" value="HmuY"/>
</dbReference>
<organism evidence="1 2">
    <name type="scientific">Sphingobacterium tenebrionis</name>
    <dbReference type="NCBI Taxonomy" id="3111775"/>
    <lineage>
        <taxon>Bacteria</taxon>
        <taxon>Pseudomonadati</taxon>
        <taxon>Bacteroidota</taxon>
        <taxon>Sphingobacteriia</taxon>
        <taxon>Sphingobacteriales</taxon>
        <taxon>Sphingobacteriaceae</taxon>
        <taxon>Sphingobacterium</taxon>
    </lineage>
</organism>
<dbReference type="RefSeq" id="WP_134776401.1">
    <property type="nucleotide sequence ID" value="NZ_JAYLLN010000021.1"/>
</dbReference>
<reference evidence="1 2" key="1">
    <citation type="submission" date="2024-01" db="EMBL/GenBank/DDBJ databases">
        <title>Sphingobacterium tenebrionis sp. nov., a novel endophyte isolated from tenebrio molitor intestines.</title>
        <authorList>
            <person name="Zhang C."/>
        </authorList>
    </citation>
    <scope>NUCLEOTIDE SEQUENCE [LARGE SCALE GENOMIC DNA]</scope>
    <source>
        <strain evidence="1 2">PU5-4</strain>
    </source>
</reference>
<accession>A0ABU8I6X7</accession>
<protein>
    <submittedName>
        <fullName evidence="1">HmuY family protein</fullName>
    </submittedName>
</protein>
<sequence>MRTITTLSAVAILGFLMLGSCKRQDAPIPKIKPSDGNKLTLDGGPGGSYAENAVYVDLSTDKQSSVKRSSWNLGFHCGAEFSVILNSSMDMSAMVTNSTDIKSVNKTNFDVEQLKLDIKPEKLKIYDDTLGRLNHNVIAEIKANANDNKVYVVNSPTPKGDDEFWKVRIVRSGTNAYTLEYAKLEDQQIKSLSITKEEAFNFKFISFASGPVNVEPKKEEWDFVWTRSIYFTSMAGTPVPYSFSDLIFTNHLYKVTSEQIIFLDKDGKSNGKPTYAEFDESKLSLVTFKPNRNVIGANWRSAFSPGAYKDRYYVIKDNLGNIYKLKFIAMGAGGDGGKRGYPELEYKLVKAY</sequence>
<name>A0ABU8I6X7_9SPHI</name>
<dbReference type="Proteomes" id="UP001363035">
    <property type="component" value="Unassembled WGS sequence"/>
</dbReference>
<keyword evidence="2" id="KW-1185">Reference proteome</keyword>